<protein>
    <submittedName>
        <fullName evidence="2">Uncharacterized protein</fullName>
    </submittedName>
</protein>
<dbReference type="Proteomes" id="UP000579647">
    <property type="component" value="Unassembled WGS sequence"/>
</dbReference>
<reference evidence="2 3" key="1">
    <citation type="submission" date="2020-08" db="EMBL/GenBank/DDBJ databases">
        <title>Sequencing the genomes of 1000 actinobacteria strains.</title>
        <authorList>
            <person name="Klenk H.-P."/>
        </authorList>
    </citation>
    <scope>NUCLEOTIDE SEQUENCE [LARGE SCALE GENOMIC DNA]</scope>
    <source>
        <strain evidence="2 3">DSM 44598</strain>
    </source>
</reference>
<evidence type="ECO:0000313" key="3">
    <source>
        <dbReference type="Proteomes" id="UP000579647"/>
    </source>
</evidence>
<evidence type="ECO:0000256" key="1">
    <source>
        <dbReference type="SAM" id="Coils"/>
    </source>
</evidence>
<dbReference type="AlphaFoldDB" id="A0A840W3M2"/>
<comment type="caution">
    <text evidence="2">The sequence shown here is derived from an EMBL/GenBank/DDBJ whole genome shotgun (WGS) entry which is preliminary data.</text>
</comment>
<dbReference type="EMBL" id="JACHDO010000001">
    <property type="protein sequence ID" value="MBB5491510.1"/>
    <property type="molecule type" value="Genomic_DNA"/>
</dbReference>
<accession>A0A840W3M2</accession>
<keyword evidence="3" id="KW-1185">Reference proteome</keyword>
<proteinExistence type="predicted"/>
<name>A0A840W3M2_9ACTN</name>
<feature type="coiled-coil region" evidence="1">
    <location>
        <begin position="124"/>
        <end position="151"/>
    </location>
</feature>
<evidence type="ECO:0000313" key="2">
    <source>
        <dbReference type="EMBL" id="MBB5491510.1"/>
    </source>
</evidence>
<organism evidence="2 3">
    <name type="scientific">Nocardiopsis metallicus</name>
    <dbReference type="NCBI Taxonomy" id="179819"/>
    <lineage>
        <taxon>Bacteria</taxon>
        <taxon>Bacillati</taxon>
        <taxon>Actinomycetota</taxon>
        <taxon>Actinomycetes</taxon>
        <taxon>Streptosporangiales</taxon>
        <taxon>Nocardiopsidaceae</taxon>
        <taxon>Nocardiopsis</taxon>
    </lineage>
</organism>
<gene>
    <name evidence="2" type="ORF">HNR07_002647</name>
</gene>
<sequence length="202" mass="23137">MDFVDDPQVWVEQVRPTLPAHVNIEALTATSAYMALPLAAVVLWTDRPYGECPRCRQPVARTGPCPLHLDGGNPDNPLETVDLAHRCGAWLDTPDEAIDAEDLTPARVRRAAQGLAHIWQEQVEERRQRRRARLRREIAELARTHPRWEDETVQEYRERLAGEGFTEPGPYWDREQHTWAAWDCDPADDTEVLVECQEPEDG</sequence>
<keyword evidence="1" id="KW-0175">Coiled coil</keyword>
<dbReference type="RefSeq" id="WP_184365188.1">
    <property type="nucleotide sequence ID" value="NZ_BAAAKM010000064.1"/>
</dbReference>